<evidence type="ECO:0000259" key="2">
    <source>
        <dbReference type="Pfam" id="PF04235"/>
    </source>
</evidence>
<dbReference type="Pfam" id="PF04235">
    <property type="entry name" value="DUF418"/>
    <property type="match status" value="1"/>
</dbReference>
<keyword evidence="1" id="KW-0812">Transmembrane</keyword>
<dbReference type="RefSeq" id="WP_134201036.1">
    <property type="nucleotide sequence ID" value="NZ_SOQZ01000007.1"/>
</dbReference>
<accession>A0ABY2G3X4</accession>
<feature type="transmembrane region" description="Helical" evidence="1">
    <location>
        <begin position="20"/>
        <end position="42"/>
    </location>
</feature>
<feature type="transmembrane region" description="Helical" evidence="1">
    <location>
        <begin position="297"/>
        <end position="322"/>
    </location>
</feature>
<keyword evidence="1" id="KW-1133">Transmembrane helix</keyword>
<protein>
    <recommendedName>
        <fullName evidence="2">DUF418 domain-containing protein</fullName>
    </recommendedName>
</protein>
<dbReference type="Proteomes" id="UP000294930">
    <property type="component" value="Unassembled WGS sequence"/>
</dbReference>
<evidence type="ECO:0000313" key="4">
    <source>
        <dbReference type="Proteomes" id="UP000294930"/>
    </source>
</evidence>
<keyword evidence="1" id="KW-0472">Membrane</keyword>
<organism evidence="3 4">
    <name type="scientific">Meridianimaribacter flavus</name>
    <dbReference type="NCBI Taxonomy" id="571115"/>
    <lineage>
        <taxon>Bacteria</taxon>
        <taxon>Pseudomonadati</taxon>
        <taxon>Bacteroidota</taxon>
        <taxon>Flavobacteriia</taxon>
        <taxon>Flavobacteriales</taxon>
        <taxon>Flavobacteriaceae</taxon>
        <taxon>Meridianimaribacter</taxon>
    </lineage>
</organism>
<name>A0ABY2G3X4_9FLAO</name>
<gene>
    <name evidence="3" type="ORF">A8975_2649</name>
</gene>
<feature type="transmembrane region" description="Helical" evidence="1">
    <location>
        <begin position="365"/>
        <end position="389"/>
    </location>
</feature>
<dbReference type="InterPro" id="IPR007349">
    <property type="entry name" value="DUF418"/>
</dbReference>
<comment type="caution">
    <text evidence="3">The sequence shown here is derived from an EMBL/GenBank/DDBJ whole genome shotgun (WGS) entry which is preliminary data.</text>
</comment>
<dbReference type="PANTHER" id="PTHR30590">
    <property type="entry name" value="INNER MEMBRANE PROTEIN"/>
    <property type="match status" value="1"/>
</dbReference>
<feature type="domain" description="DUF418" evidence="2">
    <location>
        <begin position="249"/>
        <end position="408"/>
    </location>
</feature>
<dbReference type="PANTHER" id="PTHR30590:SF2">
    <property type="entry name" value="INNER MEMBRANE PROTEIN"/>
    <property type="match status" value="1"/>
</dbReference>
<dbReference type="EMBL" id="SOQZ01000007">
    <property type="protein sequence ID" value="TDY07588.1"/>
    <property type="molecule type" value="Genomic_DNA"/>
</dbReference>
<proteinExistence type="predicted"/>
<feature type="transmembrane region" description="Helical" evidence="1">
    <location>
        <begin position="107"/>
        <end position="140"/>
    </location>
</feature>
<sequence length="414" mass="48019">MQNQTINPVVKNNRIEYLDILRGIAIMFIFTANIPFFSGLWFVNADSNLREINCATDEIFNYIMYVLVDGKFYSIFSLLFGIGCTIQFNNVTSHNKAFARFFRRRMFWLLVFGLIHLFLLWPGDILTLYALLGFFLIWFIKKSNKTLLVTAIILILAPIVNWAFIYFTGIFYPETYFQLSTNIYQHFGMPVIEMNGHLQPNIVAFLTNTNLPDFFKMSLGNAFIRIGMILEEGRIFKVFGIFLLGIWAGRKILNENLLNNIPFLRKSLLIGILLGLPMNFIRGYIEFFSVKNVSLEILHILTYAFGTVPLAMAFAAGIALLYKRKVSFLNWFKPVGKMALTCYLTQTIISIIIFYGFGFNQTGKYGFTIVMLIALTIFVLQVILSKLWLNYFKFGPMEWIWRQLTYGKKLTLKR</sequence>
<feature type="transmembrane region" description="Helical" evidence="1">
    <location>
        <begin position="146"/>
        <end position="172"/>
    </location>
</feature>
<feature type="transmembrane region" description="Helical" evidence="1">
    <location>
        <begin position="267"/>
        <end position="285"/>
    </location>
</feature>
<dbReference type="InterPro" id="IPR052529">
    <property type="entry name" value="Bact_Transport_Assoc"/>
</dbReference>
<keyword evidence="4" id="KW-1185">Reference proteome</keyword>
<reference evidence="3 4" key="1">
    <citation type="submission" date="2019-03" db="EMBL/GenBank/DDBJ databases">
        <title>Genomic Encyclopedia of Type Strains, Phase III (KMG-III): the genomes of soil and plant-associated and newly described type strains.</title>
        <authorList>
            <person name="Whitman W."/>
        </authorList>
    </citation>
    <scope>NUCLEOTIDE SEQUENCE [LARGE SCALE GENOMIC DNA]</scope>
    <source>
        <strain evidence="3 4">CGMCC 1.10957</strain>
    </source>
</reference>
<feature type="transmembrane region" description="Helical" evidence="1">
    <location>
        <begin position="334"/>
        <end position="359"/>
    </location>
</feature>
<evidence type="ECO:0000256" key="1">
    <source>
        <dbReference type="SAM" id="Phobius"/>
    </source>
</evidence>
<evidence type="ECO:0000313" key="3">
    <source>
        <dbReference type="EMBL" id="TDY07588.1"/>
    </source>
</evidence>
<feature type="transmembrane region" description="Helical" evidence="1">
    <location>
        <begin position="62"/>
        <end position="86"/>
    </location>
</feature>